<dbReference type="InterPro" id="IPR023477">
    <property type="entry name" value="Adenylate_kinase_AdkA"/>
</dbReference>
<evidence type="ECO:0000256" key="12">
    <source>
        <dbReference type="HAMAP-Rule" id="MF_00234"/>
    </source>
</evidence>
<evidence type="ECO:0000256" key="5">
    <source>
        <dbReference type="ARBA" id="ARBA00019926"/>
    </source>
</evidence>
<feature type="binding site" evidence="12">
    <location>
        <begin position="12"/>
        <end position="20"/>
    </location>
    <ligand>
        <name>ATP</name>
        <dbReference type="ChEBI" id="CHEBI:30616"/>
    </ligand>
</feature>
<dbReference type="Gene3D" id="3.40.50.300">
    <property type="entry name" value="P-loop containing nucleotide triphosphate hydrolases"/>
    <property type="match status" value="1"/>
</dbReference>
<evidence type="ECO:0000256" key="3">
    <source>
        <dbReference type="ARBA" id="ARBA00007088"/>
    </source>
</evidence>
<evidence type="ECO:0000256" key="1">
    <source>
        <dbReference type="ARBA" id="ARBA00000582"/>
    </source>
</evidence>
<evidence type="ECO:0000256" key="4">
    <source>
        <dbReference type="ARBA" id="ARBA00012955"/>
    </source>
</evidence>
<comment type="catalytic activity">
    <reaction evidence="1 12">
        <text>AMP + ATP = 2 ADP</text>
        <dbReference type="Rhea" id="RHEA:12973"/>
        <dbReference type="ChEBI" id="CHEBI:30616"/>
        <dbReference type="ChEBI" id="CHEBI:456215"/>
        <dbReference type="ChEBI" id="CHEBI:456216"/>
        <dbReference type="EC" id="2.7.4.3"/>
    </reaction>
</comment>
<evidence type="ECO:0000256" key="6">
    <source>
        <dbReference type="ARBA" id="ARBA00022490"/>
    </source>
</evidence>
<keyword evidence="9 12" id="KW-0418">Kinase</keyword>
<evidence type="ECO:0000313" key="14">
    <source>
        <dbReference type="Proteomes" id="UP000000262"/>
    </source>
</evidence>
<dbReference type="PhylomeDB" id="A8ABS2"/>
<dbReference type="SUPFAM" id="SSF52540">
    <property type="entry name" value="P-loop containing nucleoside triphosphate hydrolases"/>
    <property type="match status" value="1"/>
</dbReference>
<reference evidence="13 14" key="1">
    <citation type="journal article" date="2008" name="Genome Biol.">
        <title>A genomic analysis of the archaeal system Ignicoccus hospitalis-Nanoarchaeum equitans.</title>
        <authorList>
            <person name="Podar M."/>
            <person name="Anderson I."/>
            <person name="Makarova K.S."/>
            <person name="Elkins J.G."/>
            <person name="Ivanova N."/>
            <person name="Wall M.A."/>
            <person name="Lykidis A."/>
            <person name="Mavromatis K."/>
            <person name="Sun H."/>
            <person name="Hudson M.E."/>
            <person name="Chen W."/>
            <person name="Deciu C."/>
            <person name="Hutchison D."/>
            <person name="Eads J.R."/>
            <person name="Anderson A."/>
            <person name="Fernandes F."/>
            <person name="Szeto E."/>
            <person name="Lapidus A."/>
            <person name="Kyrpides N.C."/>
            <person name="Saier M.H.Jr."/>
            <person name="Richardson P.M."/>
            <person name="Rachel R."/>
            <person name="Huber H."/>
            <person name="Eisen J.A."/>
            <person name="Koonin E.V."/>
            <person name="Keller M."/>
            <person name="Stetter K.O."/>
        </authorList>
    </citation>
    <scope>NUCLEOTIDE SEQUENCE [LARGE SCALE GENOMIC DNA]</scope>
    <source>
        <strain evidence="14">KIN4/I / DSM 18386 / JCM 14125</strain>
    </source>
</reference>
<name>A8ABS2_IGNH4</name>
<dbReference type="GO" id="GO:0005524">
    <property type="term" value="F:ATP binding"/>
    <property type="evidence" value="ECO:0007669"/>
    <property type="project" value="UniProtKB-UniRule"/>
</dbReference>
<dbReference type="STRING" id="453591.Igni_1198"/>
<evidence type="ECO:0000256" key="10">
    <source>
        <dbReference type="ARBA" id="ARBA00022840"/>
    </source>
</evidence>
<dbReference type="GO" id="GO:0005737">
    <property type="term" value="C:cytoplasm"/>
    <property type="evidence" value="ECO:0007669"/>
    <property type="project" value="UniProtKB-SubCell"/>
</dbReference>
<protein>
    <recommendedName>
        <fullName evidence="5 12">Adenylate kinase</fullName>
        <shortName evidence="12">AK</shortName>
        <ecNumber evidence="4 12">2.7.4.3</ecNumber>
    </recommendedName>
    <alternativeName>
        <fullName evidence="11 12">ATP-AMP transphosphorylase</fullName>
    </alternativeName>
</protein>
<comment type="similarity">
    <text evidence="3 12">Belongs to the archaeal adenylate kinase family.</text>
</comment>
<dbReference type="HAMAP" id="MF_00234">
    <property type="entry name" value="Adenylate_kinase_AdkA"/>
    <property type="match status" value="1"/>
</dbReference>
<comment type="subcellular location">
    <subcellularLocation>
        <location evidence="2 12">Cytoplasm</location>
    </subcellularLocation>
</comment>
<dbReference type="AlphaFoldDB" id="A8ABS2"/>
<dbReference type="KEGG" id="iho:Igni_1198"/>
<keyword evidence="7 12" id="KW-0808">Transferase</keyword>
<dbReference type="NCBIfam" id="NF003122">
    <property type="entry name" value="PRK04040.1"/>
    <property type="match status" value="1"/>
</dbReference>
<dbReference type="Proteomes" id="UP000000262">
    <property type="component" value="Chromosome"/>
</dbReference>
<keyword evidence="10 12" id="KW-0067">ATP-binding</keyword>
<evidence type="ECO:0000256" key="8">
    <source>
        <dbReference type="ARBA" id="ARBA00022741"/>
    </source>
</evidence>
<dbReference type="HOGENOM" id="CLU_119371_0_0_2"/>
<organism evidence="13 14">
    <name type="scientific">Ignicoccus hospitalis (strain KIN4/I / DSM 18386 / JCM 14125)</name>
    <dbReference type="NCBI Taxonomy" id="453591"/>
    <lineage>
        <taxon>Archaea</taxon>
        <taxon>Thermoproteota</taxon>
        <taxon>Thermoprotei</taxon>
        <taxon>Desulfurococcales</taxon>
        <taxon>Desulfurococcaceae</taxon>
        <taxon>Ignicoccus</taxon>
    </lineage>
</organism>
<sequence>MKGMMRVVIATGVPGVGKTTVTSKAVEMLKEKGYKVKVANFGDYMLKVAKERGWVQHRDEMRKLNLSQQRELQALAAKAIIEEAKAELGDEGVLIVDTHAAINTPTGVWPGLPKHVIENLNPAIIFVIEASPEEIVERQRGDKGRVRSDYSDVDFLKRFMELARNAAIASAVLVGAAVNVIYNRQGAVEEAAAKFVEAVEKI</sequence>
<dbReference type="GO" id="GO:0004017">
    <property type="term" value="F:AMP kinase activity"/>
    <property type="evidence" value="ECO:0007669"/>
    <property type="project" value="UniProtKB-UniRule"/>
</dbReference>
<dbReference type="EC" id="2.7.4.3" evidence="4 12"/>
<keyword evidence="8 12" id="KW-0547">Nucleotide-binding</keyword>
<keyword evidence="14" id="KW-1185">Reference proteome</keyword>
<evidence type="ECO:0000256" key="7">
    <source>
        <dbReference type="ARBA" id="ARBA00022679"/>
    </source>
</evidence>
<dbReference type="eggNOG" id="arCOG01039">
    <property type="taxonomic scope" value="Archaea"/>
</dbReference>
<dbReference type="InterPro" id="IPR027417">
    <property type="entry name" value="P-loop_NTPase"/>
</dbReference>
<evidence type="ECO:0000313" key="13">
    <source>
        <dbReference type="EMBL" id="ABU82374.1"/>
    </source>
</evidence>
<dbReference type="EMBL" id="CP000816">
    <property type="protein sequence ID" value="ABU82374.1"/>
    <property type="molecule type" value="Genomic_DNA"/>
</dbReference>
<evidence type="ECO:0000256" key="11">
    <source>
        <dbReference type="ARBA" id="ARBA00033336"/>
    </source>
</evidence>
<dbReference type="Pfam" id="PF13207">
    <property type="entry name" value="AAA_17"/>
    <property type="match status" value="1"/>
</dbReference>
<evidence type="ECO:0000256" key="9">
    <source>
        <dbReference type="ARBA" id="ARBA00022777"/>
    </source>
</evidence>
<proteinExistence type="inferred from homology"/>
<evidence type="ECO:0000256" key="2">
    <source>
        <dbReference type="ARBA" id="ARBA00004496"/>
    </source>
</evidence>
<keyword evidence="6 12" id="KW-0963">Cytoplasm</keyword>
<gene>
    <name evidence="12" type="primary">adkA</name>
    <name evidence="13" type="ordered locus">Igni_1198</name>
</gene>
<accession>A8ABS2</accession>